<accession>A0A7E4VVB8</accession>
<dbReference type="AlphaFoldDB" id="A0A7E4VVB8"/>
<dbReference type="GO" id="GO:0006383">
    <property type="term" value="P:transcription by RNA polymerase III"/>
    <property type="evidence" value="ECO:0007669"/>
    <property type="project" value="InterPro"/>
</dbReference>
<evidence type="ECO:0000313" key="5">
    <source>
        <dbReference type="Proteomes" id="UP000492821"/>
    </source>
</evidence>
<dbReference type="PANTHER" id="PTHR15367">
    <property type="entry name" value="DNA-DIRECTED RNA POLYMERASE III"/>
    <property type="match status" value="1"/>
</dbReference>
<proteinExistence type="inferred from homology"/>
<feature type="region of interest" description="Disordered" evidence="4">
    <location>
        <begin position="147"/>
        <end position="216"/>
    </location>
</feature>
<keyword evidence="5" id="KW-1185">Reference proteome</keyword>
<comment type="subcellular location">
    <subcellularLocation>
        <location evidence="1">Nucleus</location>
    </subcellularLocation>
</comment>
<feature type="compositionally biased region" description="Basic and acidic residues" evidence="4">
    <location>
        <begin position="147"/>
        <end position="158"/>
    </location>
</feature>
<dbReference type="GO" id="GO:0005666">
    <property type="term" value="C:RNA polymerase III complex"/>
    <property type="evidence" value="ECO:0007669"/>
    <property type="project" value="TreeGrafter"/>
</dbReference>
<evidence type="ECO:0000256" key="2">
    <source>
        <dbReference type="ARBA" id="ARBA00008352"/>
    </source>
</evidence>
<evidence type="ECO:0000256" key="1">
    <source>
        <dbReference type="ARBA" id="ARBA00004123"/>
    </source>
</evidence>
<evidence type="ECO:0000256" key="3">
    <source>
        <dbReference type="ARBA" id="ARBA00023242"/>
    </source>
</evidence>
<dbReference type="PANTHER" id="PTHR15367:SF2">
    <property type="entry name" value="DNA-DIRECTED RNA POLYMERASE III SUBUNIT"/>
    <property type="match status" value="1"/>
</dbReference>
<keyword evidence="3" id="KW-0539">Nucleus</keyword>
<reference evidence="6" key="2">
    <citation type="submission" date="2020-10" db="UniProtKB">
        <authorList>
            <consortium name="WormBaseParasite"/>
        </authorList>
    </citation>
    <scope>IDENTIFICATION</scope>
</reference>
<dbReference type="Proteomes" id="UP000492821">
    <property type="component" value="Unassembled WGS sequence"/>
</dbReference>
<dbReference type="InterPro" id="IPR024661">
    <property type="entry name" value="RNA_pol_III_Rpc31"/>
</dbReference>
<feature type="compositionally biased region" description="Acidic residues" evidence="4">
    <location>
        <begin position="205"/>
        <end position="216"/>
    </location>
</feature>
<evidence type="ECO:0000256" key="4">
    <source>
        <dbReference type="SAM" id="MobiDB-lite"/>
    </source>
</evidence>
<comment type="similarity">
    <text evidence="2">Belongs to the eukaryotic RPC7 RNA polymerase subunit family.</text>
</comment>
<sequence>MSKAKREAKNGVRAIAGALGIQRHELGAFTRIKNNEPPPLFPQITRALFPSKDSAVDLLEYRCQLQTELALHFNALETNTYVIKTDPITHRYSDDFVHCERRSFVPPVCDLPKSLYPPADRKRAAAKEKEAENAKKAKKMEQLFTKLEAKERRSKNGEVVEANEEANEDDEEEEAILAPSDEEADEDNDYISAYFDNGETYAENPSDDNLEDGDVF</sequence>
<organism evidence="5 6">
    <name type="scientific">Panagrellus redivivus</name>
    <name type="common">Microworm</name>
    <dbReference type="NCBI Taxonomy" id="6233"/>
    <lineage>
        <taxon>Eukaryota</taxon>
        <taxon>Metazoa</taxon>
        <taxon>Ecdysozoa</taxon>
        <taxon>Nematoda</taxon>
        <taxon>Chromadorea</taxon>
        <taxon>Rhabditida</taxon>
        <taxon>Tylenchina</taxon>
        <taxon>Panagrolaimomorpha</taxon>
        <taxon>Panagrolaimoidea</taxon>
        <taxon>Panagrolaimidae</taxon>
        <taxon>Panagrellus</taxon>
    </lineage>
</organism>
<dbReference type="WBParaSite" id="Pan_g3709.t1">
    <property type="protein sequence ID" value="Pan_g3709.t1"/>
    <property type="gene ID" value="Pan_g3709"/>
</dbReference>
<protein>
    <submittedName>
        <fullName evidence="6">DNA-directed RNA polymerase III subunit</fullName>
    </submittedName>
</protein>
<name>A0A7E4VVB8_PANRE</name>
<reference evidence="5" key="1">
    <citation type="journal article" date="2013" name="Genetics">
        <title>The draft genome and transcriptome of Panagrellus redivivus are shaped by the harsh demands of a free-living lifestyle.</title>
        <authorList>
            <person name="Srinivasan J."/>
            <person name="Dillman A.R."/>
            <person name="Macchietto M.G."/>
            <person name="Heikkinen L."/>
            <person name="Lakso M."/>
            <person name="Fracchia K.M."/>
            <person name="Antoshechkin I."/>
            <person name="Mortazavi A."/>
            <person name="Wong G."/>
            <person name="Sternberg P.W."/>
        </authorList>
    </citation>
    <scope>NUCLEOTIDE SEQUENCE [LARGE SCALE GENOMIC DNA]</scope>
    <source>
        <strain evidence="5">MT8872</strain>
    </source>
</reference>
<feature type="compositionally biased region" description="Acidic residues" evidence="4">
    <location>
        <begin position="161"/>
        <end position="189"/>
    </location>
</feature>
<evidence type="ECO:0000313" key="6">
    <source>
        <dbReference type="WBParaSite" id="Pan_g3709.t1"/>
    </source>
</evidence>